<dbReference type="InterPro" id="IPR018052">
    <property type="entry name" value="Ald1_epimerase_CS"/>
</dbReference>
<dbReference type="PANTHER" id="PTHR10091:SF0">
    <property type="entry name" value="GALACTOSE MUTAROTASE"/>
    <property type="match status" value="1"/>
</dbReference>
<dbReference type="InterPro" id="IPR047215">
    <property type="entry name" value="Galactose_mutarotase-like"/>
</dbReference>
<evidence type="ECO:0000256" key="2">
    <source>
        <dbReference type="ARBA" id="ARBA00005028"/>
    </source>
</evidence>
<evidence type="ECO:0000256" key="11">
    <source>
        <dbReference type="PIRSR" id="PIRSR005096-3"/>
    </source>
</evidence>
<dbReference type="UniPathway" id="UPA00242"/>
<protein>
    <recommendedName>
        <fullName evidence="5 8">Aldose 1-epimerase</fullName>
        <ecNumber evidence="4 8">5.1.3.3</ecNumber>
    </recommendedName>
</protein>
<feature type="binding site" evidence="11">
    <location>
        <begin position="76"/>
        <end position="77"/>
    </location>
    <ligand>
        <name>beta-D-galactose</name>
        <dbReference type="ChEBI" id="CHEBI:27667"/>
    </ligand>
</feature>
<dbReference type="InterPro" id="IPR014718">
    <property type="entry name" value="GH-type_carb-bd"/>
</dbReference>
<dbReference type="GO" id="GO:0030246">
    <property type="term" value="F:carbohydrate binding"/>
    <property type="evidence" value="ECO:0007669"/>
    <property type="project" value="InterPro"/>
</dbReference>
<dbReference type="InterPro" id="IPR013458">
    <property type="entry name" value="Ald_epimerase_bac"/>
</dbReference>
<feature type="active site" description="Proton donor" evidence="9">
    <location>
        <position position="173"/>
    </location>
</feature>
<keyword evidence="6 8" id="KW-0413">Isomerase</keyword>
<sequence length="341" mass="38287">MLWQTEFNAPDNEPYNIVELTNTNGMRVQFMDWGATWLSCKVPVSGGLREVLLGCKVADYPHQTAYLGASVGRYANRIANAQFAMGQRMLQLVANQGKHQLHGGKEGFDKRRWKVDAYGPNFVRFSLVSLDGDQGFEGNVSAEVVYTLTDENSVKIEYGAESDKDTALNLTNHAYFNLENAVQGCDVRKHILRLNSDFYLPVDAEGIPNSSLKSVVDTSFDFRAEKLIAEDFQLGDQVVTKGYDHSFMVNQTGQGPCVLLTSPNKDLCLEVYTSQAALQVYTGNCLAGTPNREGNLYQDYHGIALETQCLPDTPNHPEWQHYGGMQKAGERYYQWTEFRFK</sequence>
<comment type="similarity">
    <text evidence="3 8">Belongs to the aldose epimerase family.</text>
</comment>
<evidence type="ECO:0000313" key="12">
    <source>
        <dbReference type="EMBL" id="STO93268.1"/>
    </source>
</evidence>
<dbReference type="GO" id="GO:0005737">
    <property type="term" value="C:cytoplasm"/>
    <property type="evidence" value="ECO:0007669"/>
    <property type="project" value="TreeGrafter"/>
</dbReference>
<feature type="active site" description="Proton acceptor" evidence="9">
    <location>
        <position position="306"/>
    </location>
</feature>
<evidence type="ECO:0000256" key="8">
    <source>
        <dbReference type="PIRNR" id="PIRNR005096"/>
    </source>
</evidence>
<dbReference type="PANTHER" id="PTHR10091">
    <property type="entry name" value="ALDOSE-1-EPIMERASE"/>
    <property type="match status" value="1"/>
</dbReference>
<dbReference type="PIRSF" id="PIRSF005096">
    <property type="entry name" value="GALM"/>
    <property type="match status" value="1"/>
</dbReference>
<dbReference type="Gene3D" id="2.70.98.10">
    <property type="match status" value="1"/>
</dbReference>
<evidence type="ECO:0000256" key="3">
    <source>
        <dbReference type="ARBA" id="ARBA00006206"/>
    </source>
</evidence>
<dbReference type="NCBIfam" id="TIGR02636">
    <property type="entry name" value="galM_Leloir"/>
    <property type="match status" value="1"/>
</dbReference>
<dbReference type="GO" id="GO:0006006">
    <property type="term" value="P:glucose metabolic process"/>
    <property type="evidence" value="ECO:0007669"/>
    <property type="project" value="TreeGrafter"/>
</dbReference>
<dbReference type="CDD" id="cd09019">
    <property type="entry name" value="galactose_mutarotase_like"/>
    <property type="match status" value="1"/>
</dbReference>
<feature type="binding site" evidence="10">
    <location>
        <position position="244"/>
    </location>
    <ligand>
        <name>beta-D-galactose</name>
        <dbReference type="ChEBI" id="CHEBI:27667"/>
    </ligand>
</feature>
<dbReference type="AlphaFoldDB" id="A0A377IZ85"/>
<dbReference type="GO" id="GO:0004034">
    <property type="term" value="F:aldose 1-epimerase activity"/>
    <property type="evidence" value="ECO:0007669"/>
    <property type="project" value="UniProtKB-EC"/>
</dbReference>
<keyword evidence="7 8" id="KW-0119">Carbohydrate metabolism</keyword>
<dbReference type="GO" id="GO:0033499">
    <property type="term" value="P:galactose catabolic process via UDP-galactose, Leloir pathway"/>
    <property type="evidence" value="ECO:0007669"/>
    <property type="project" value="TreeGrafter"/>
</dbReference>
<evidence type="ECO:0000256" key="9">
    <source>
        <dbReference type="PIRSR" id="PIRSR005096-1"/>
    </source>
</evidence>
<comment type="catalytic activity">
    <reaction evidence="1 8">
        <text>alpha-D-glucose = beta-D-glucose</text>
        <dbReference type="Rhea" id="RHEA:10264"/>
        <dbReference type="ChEBI" id="CHEBI:15903"/>
        <dbReference type="ChEBI" id="CHEBI:17925"/>
        <dbReference type="EC" id="5.1.3.3"/>
    </reaction>
</comment>
<dbReference type="RefSeq" id="WP_115003099.1">
    <property type="nucleotide sequence ID" value="NZ_UGHS01000004.1"/>
</dbReference>
<evidence type="ECO:0000256" key="10">
    <source>
        <dbReference type="PIRSR" id="PIRSR005096-2"/>
    </source>
</evidence>
<dbReference type="InterPro" id="IPR011013">
    <property type="entry name" value="Gal_mutarotase_sf_dom"/>
</dbReference>
<dbReference type="NCBIfam" id="NF008277">
    <property type="entry name" value="PRK11055.1"/>
    <property type="match status" value="1"/>
</dbReference>
<accession>A0A377IZ85</accession>
<dbReference type="EMBL" id="UGHS01000004">
    <property type="protein sequence ID" value="STO93268.1"/>
    <property type="molecule type" value="Genomic_DNA"/>
</dbReference>
<proteinExistence type="inferred from homology"/>
<dbReference type="SUPFAM" id="SSF74650">
    <property type="entry name" value="Galactose mutarotase-like"/>
    <property type="match status" value="1"/>
</dbReference>
<reference evidence="12 13" key="1">
    <citation type="submission" date="2018-06" db="EMBL/GenBank/DDBJ databases">
        <authorList>
            <consortium name="Pathogen Informatics"/>
            <person name="Doyle S."/>
        </authorList>
    </citation>
    <scope>NUCLEOTIDE SEQUENCE [LARGE SCALE GENOMIC DNA]</scope>
    <source>
        <strain evidence="12 13">NCTC13335</strain>
    </source>
</reference>
<evidence type="ECO:0000256" key="7">
    <source>
        <dbReference type="ARBA" id="ARBA00023277"/>
    </source>
</evidence>
<feature type="binding site" evidence="11">
    <location>
        <begin position="173"/>
        <end position="175"/>
    </location>
    <ligand>
        <name>beta-D-galactose</name>
        <dbReference type="ChEBI" id="CHEBI:27667"/>
    </ligand>
</feature>
<gene>
    <name evidence="12" type="primary">galM</name>
    <name evidence="12" type="ORF">NCTC13335_01136</name>
</gene>
<evidence type="ECO:0000256" key="1">
    <source>
        <dbReference type="ARBA" id="ARBA00001614"/>
    </source>
</evidence>
<dbReference type="InterPro" id="IPR008183">
    <property type="entry name" value="Aldose_1/G6P_1-epimerase"/>
</dbReference>
<name>A0A377IZ85_9PAST</name>
<organism evidence="12 13">
    <name type="scientific">Haemophilus pittmaniae</name>
    <dbReference type="NCBI Taxonomy" id="249188"/>
    <lineage>
        <taxon>Bacteria</taxon>
        <taxon>Pseudomonadati</taxon>
        <taxon>Pseudomonadota</taxon>
        <taxon>Gammaproteobacteria</taxon>
        <taxon>Pasteurellales</taxon>
        <taxon>Pasteurellaceae</taxon>
        <taxon>Haemophilus</taxon>
    </lineage>
</organism>
<dbReference type="OrthoDB" id="9779408at2"/>
<comment type="pathway">
    <text evidence="2 8">Carbohydrate metabolism; hexose metabolism.</text>
</comment>
<dbReference type="Pfam" id="PF01263">
    <property type="entry name" value="Aldose_epim"/>
    <property type="match status" value="1"/>
</dbReference>
<dbReference type="EC" id="5.1.3.3" evidence="4 8"/>
<evidence type="ECO:0000256" key="4">
    <source>
        <dbReference type="ARBA" id="ARBA00013185"/>
    </source>
</evidence>
<dbReference type="PROSITE" id="PS00545">
    <property type="entry name" value="ALDOSE_1_EPIMERASE"/>
    <property type="match status" value="1"/>
</dbReference>
<evidence type="ECO:0000256" key="5">
    <source>
        <dbReference type="ARBA" id="ARBA00014165"/>
    </source>
</evidence>
<evidence type="ECO:0000313" key="13">
    <source>
        <dbReference type="Proteomes" id="UP000255264"/>
    </source>
</evidence>
<dbReference type="InterPro" id="IPR015443">
    <property type="entry name" value="Aldose_1-epimerase"/>
</dbReference>
<dbReference type="Proteomes" id="UP000255264">
    <property type="component" value="Unassembled WGS sequence"/>
</dbReference>
<evidence type="ECO:0000256" key="6">
    <source>
        <dbReference type="ARBA" id="ARBA00023235"/>
    </source>
</evidence>
<keyword evidence="13" id="KW-1185">Reference proteome</keyword>